<keyword evidence="5" id="KW-0862">Zinc</keyword>
<dbReference type="InterPro" id="IPR011249">
    <property type="entry name" value="Metalloenz_LuxS/M16"/>
</dbReference>
<evidence type="ECO:0000256" key="6">
    <source>
        <dbReference type="ARBA" id="ARBA00023049"/>
    </source>
</evidence>
<dbReference type="EMBL" id="JBANRG010000004">
    <property type="protein sequence ID" value="KAK7467465.1"/>
    <property type="molecule type" value="Genomic_DNA"/>
</dbReference>
<sequence length="1159" mass="130562">MLQLAGPARFLATCYRGKSLSRASNIVLRAGMATQVEWKRVSPARSEVPEFSQFVKPIQKSPQDDREYRIIKLDNGLEATLVHDSKADKAAASLDVAVGHLSDPDDMPGLAHFCEHLLFMGTEQFPKENEYSEFLSKNNGGSNAYTSTSNTNYYFSVATAQLPGALARFAGFFHCPLFAPSCTSRELNAVDSEHKKNHQSDLWRIFQISKHLSKDGHPWRKFGSGNRESLSKAAKDLKAKKKISSENGHAASPNNLSIPPSPIPSRISSPAPSVSSTSSENEADGGEVGRETRRRLIEWWSREYCASRMHLCVLGKESLDELAELVSTLFSPILNRQVDPLPMFYDHPFGPNERGTLVSVQTIMTMHALEISIPLEYQGLNWRHKPANFLAHFIGHEGPGSLYSYLKKKHWVSGLRAGPQVAVRGFEFFHMTIYLTNEGFRNYKSVITSTYKYFSLLRESVFEPYHQEETASLSKTRFQFIEKKRPDTYVTRVAELMTKPYPKELSLVAPSVTWNWDDEYEGVPAAGGEEKVKEYLQDFRLDNSRIMLMAKAGELEKIERIDSSAVWQKEPWYGTQYRVERFGEEFLTQAATRNDIPELYLPGPNKFIPTNLDVDKHDVPEPSGRPYLIRRTPMSTLWHKKDDQFWVPKAQVYIDMRSPFANSSPRAAVLTRLYTQLVTDALTEFSYDADLAGLAYNFVAHTKGLYVTLGGYNDKMAVLVQEVLSKAKNLVVDSERLAVIKEENKKSWENFFLGQSYQLSDYYGRYMMSEEQWTVDEYLKELPSVTREEIEEHVKQLLSQMNLRILVVGNVSKEESIKIAEMAEADLGRSSLSASELNDKALLLPTGCNYAWKSTISNPNQANSALTYYTHIGSVADRHLRVTSALLTQILSEPAFDILRTKEQLGYIVSSSGWALPGASEKGLRIVVQSERSPAYLESRVEAFLDTMKVRLEEMTQEAFEEQKGGLERKWREKFKNMNEEAASFMIHINSGHLDFYRNTIDADMLKEITKDDVLSLFMSKVHPSSKSRSKLSVHMKSQKPPPRHVSAAAAQAFETLLHESSLGINGAAWRETLGDDTPKVEAFQTYWAGVLGGKEGGEALLKTIPQLVDKYPLEGEGADPVQDGVVFVEDLKAFRKGLQTAVDPGPLANWGDLPVPNL</sequence>
<dbReference type="InterPro" id="IPR050626">
    <property type="entry name" value="Peptidase_M16"/>
</dbReference>
<keyword evidence="14" id="KW-1185">Reference proteome</keyword>
<evidence type="ECO:0000313" key="13">
    <source>
        <dbReference type="EMBL" id="KAK7467465.1"/>
    </source>
</evidence>
<evidence type="ECO:0000256" key="3">
    <source>
        <dbReference type="ARBA" id="ARBA00022723"/>
    </source>
</evidence>
<feature type="compositionally biased region" description="Low complexity" evidence="8">
    <location>
        <begin position="250"/>
        <end position="280"/>
    </location>
</feature>
<dbReference type="InterPro" id="IPR054734">
    <property type="entry name" value="PqqF-like_C_4"/>
</dbReference>
<keyword evidence="2" id="KW-0645">Protease</keyword>
<dbReference type="InterPro" id="IPR001431">
    <property type="entry name" value="Pept_M16_Zn_BS"/>
</dbReference>
<name>A0ABR1JXH4_9AGAR</name>
<dbReference type="SUPFAM" id="SSF63411">
    <property type="entry name" value="LuxS/MPP-like metallohydrolase"/>
    <property type="match status" value="4"/>
</dbReference>
<keyword evidence="6 13" id="KW-0482">Metalloprotease</keyword>
<gene>
    <name evidence="13" type="primary">STE23</name>
    <name evidence="13" type="ORF">VKT23_004518</name>
</gene>
<feature type="domain" description="Peptidase M16 middle/third" evidence="11">
    <location>
        <begin position="478"/>
        <end position="781"/>
    </location>
</feature>
<comment type="caution">
    <text evidence="13">The sequence shown here is derived from an EMBL/GenBank/DDBJ whole genome shotgun (WGS) entry which is preliminary data.</text>
</comment>
<evidence type="ECO:0000256" key="5">
    <source>
        <dbReference type="ARBA" id="ARBA00022833"/>
    </source>
</evidence>
<dbReference type="Pfam" id="PF05193">
    <property type="entry name" value="Peptidase_M16_C"/>
    <property type="match status" value="1"/>
</dbReference>
<dbReference type="Gene3D" id="3.30.830.10">
    <property type="entry name" value="Metalloenzyme, LuxS/M16 peptidase-like"/>
    <property type="match status" value="4"/>
</dbReference>
<evidence type="ECO:0000259" key="9">
    <source>
        <dbReference type="Pfam" id="PF00675"/>
    </source>
</evidence>
<protein>
    <submittedName>
        <fullName evidence="13">Metalloprotease</fullName>
        <ecNumber evidence="13">3.4.24.56</ecNumber>
    </submittedName>
</protein>
<accession>A0ABR1JXH4</accession>
<evidence type="ECO:0000259" key="10">
    <source>
        <dbReference type="Pfam" id="PF05193"/>
    </source>
</evidence>
<feature type="domain" description="Coenzyme PQQ synthesis protein F-like C-terminal lobe" evidence="12">
    <location>
        <begin position="886"/>
        <end position="985"/>
    </location>
</feature>
<evidence type="ECO:0000313" key="14">
    <source>
        <dbReference type="Proteomes" id="UP001498398"/>
    </source>
</evidence>
<dbReference type="EC" id="3.4.24.56" evidence="13"/>
<dbReference type="InterPro" id="IPR032632">
    <property type="entry name" value="Peptidase_M16_M"/>
</dbReference>
<evidence type="ECO:0000256" key="1">
    <source>
        <dbReference type="ARBA" id="ARBA00007261"/>
    </source>
</evidence>
<evidence type="ECO:0000256" key="4">
    <source>
        <dbReference type="ARBA" id="ARBA00022801"/>
    </source>
</evidence>
<feature type="domain" description="Peptidase M16 N-terminal" evidence="9">
    <location>
        <begin position="81"/>
        <end position="214"/>
    </location>
</feature>
<dbReference type="PROSITE" id="PS00143">
    <property type="entry name" value="INSULINASE"/>
    <property type="match status" value="1"/>
</dbReference>
<reference evidence="13 14" key="1">
    <citation type="submission" date="2024-01" db="EMBL/GenBank/DDBJ databases">
        <title>A draft genome for the cacao thread blight pathogen Marasmiellus scandens.</title>
        <authorList>
            <person name="Baruah I.K."/>
            <person name="Leung J."/>
            <person name="Bukari Y."/>
            <person name="Amoako-Attah I."/>
            <person name="Meinhardt L.W."/>
            <person name="Bailey B.A."/>
            <person name="Cohen S.P."/>
        </authorList>
    </citation>
    <scope>NUCLEOTIDE SEQUENCE [LARGE SCALE GENOMIC DNA]</scope>
    <source>
        <strain evidence="13 14">GH-19</strain>
    </source>
</reference>
<organism evidence="13 14">
    <name type="scientific">Marasmiellus scandens</name>
    <dbReference type="NCBI Taxonomy" id="2682957"/>
    <lineage>
        <taxon>Eukaryota</taxon>
        <taxon>Fungi</taxon>
        <taxon>Dikarya</taxon>
        <taxon>Basidiomycota</taxon>
        <taxon>Agaricomycotina</taxon>
        <taxon>Agaricomycetes</taxon>
        <taxon>Agaricomycetidae</taxon>
        <taxon>Agaricales</taxon>
        <taxon>Marasmiineae</taxon>
        <taxon>Omphalotaceae</taxon>
        <taxon>Marasmiellus</taxon>
    </lineage>
</organism>
<dbReference type="InterPro" id="IPR011765">
    <property type="entry name" value="Pept_M16_N"/>
</dbReference>
<proteinExistence type="inferred from homology"/>
<comment type="similarity">
    <text evidence="1 7">Belongs to the peptidase M16 family.</text>
</comment>
<dbReference type="InterPro" id="IPR007863">
    <property type="entry name" value="Peptidase_M16_C"/>
</dbReference>
<dbReference type="Pfam" id="PF22456">
    <property type="entry name" value="PqqF-like_C_4"/>
    <property type="match status" value="1"/>
</dbReference>
<dbReference type="PANTHER" id="PTHR43690:SF18">
    <property type="entry name" value="INSULIN-DEGRADING ENZYME-RELATED"/>
    <property type="match status" value="1"/>
</dbReference>
<dbReference type="Pfam" id="PF16187">
    <property type="entry name" value="Peptidase_M16_M"/>
    <property type="match status" value="1"/>
</dbReference>
<keyword evidence="3" id="KW-0479">Metal-binding</keyword>
<evidence type="ECO:0000256" key="7">
    <source>
        <dbReference type="RuleBase" id="RU004447"/>
    </source>
</evidence>
<evidence type="ECO:0000259" key="12">
    <source>
        <dbReference type="Pfam" id="PF22456"/>
    </source>
</evidence>
<evidence type="ECO:0000259" key="11">
    <source>
        <dbReference type="Pfam" id="PF16187"/>
    </source>
</evidence>
<feature type="region of interest" description="Disordered" evidence="8">
    <location>
        <begin position="217"/>
        <end position="289"/>
    </location>
</feature>
<dbReference type="GO" id="GO:0004222">
    <property type="term" value="F:metalloendopeptidase activity"/>
    <property type="evidence" value="ECO:0007669"/>
    <property type="project" value="UniProtKB-EC"/>
</dbReference>
<feature type="domain" description="Peptidase M16 C-terminal" evidence="10">
    <location>
        <begin position="292"/>
        <end position="460"/>
    </location>
</feature>
<keyword evidence="4 13" id="KW-0378">Hydrolase</keyword>
<evidence type="ECO:0000256" key="8">
    <source>
        <dbReference type="SAM" id="MobiDB-lite"/>
    </source>
</evidence>
<dbReference type="Pfam" id="PF00675">
    <property type="entry name" value="Peptidase_M16"/>
    <property type="match status" value="1"/>
</dbReference>
<dbReference type="Proteomes" id="UP001498398">
    <property type="component" value="Unassembled WGS sequence"/>
</dbReference>
<evidence type="ECO:0000256" key="2">
    <source>
        <dbReference type="ARBA" id="ARBA00022670"/>
    </source>
</evidence>
<dbReference type="PANTHER" id="PTHR43690">
    <property type="entry name" value="NARDILYSIN"/>
    <property type="match status" value="1"/>
</dbReference>